<gene>
    <name evidence="1" type="ORF">QBC36DRAFT_307627</name>
</gene>
<dbReference type="AlphaFoldDB" id="A0AAN6WEK4"/>
<comment type="caution">
    <text evidence="1">The sequence shown here is derived from an EMBL/GenBank/DDBJ whole genome shotgun (WGS) entry which is preliminary data.</text>
</comment>
<proteinExistence type="predicted"/>
<accession>A0AAN6WEK4</accession>
<dbReference type="EMBL" id="MU866104">
    <property type="protein sequence ID" value="KAK4180110.1"/>
    <property type="molecule type" value="Genomic_DNA"/>
</dbReference>
<evidence type="ECO:0000313" key="1">
    <source>
        <dbReference type="EMBL" id="KAK4180110.1"/>
    </source>
</evidence>
<organism evidence="1 2">
    <name type="scientific">Triangularia setosa</name>
    <dbReference type="NCBI Taxonomy" id="2587417"/>
    <lineage>
        <taxon>Eukaryota</taxon>
        <taxon>Fungi</taxon>
        <taxon>Dikarya</taxon>
        <taxon>Ascomycota</taxon>
        <taxon>Pezizomycotina</taxon>
        <taxon>Sordariomycetes</taxon>
        <taxon>Sordariomycetidae</taxon>
        <taxon>Sordariales</taxon>
        <taxon>Podosporaceae</taxon>
        <taxon>Triangularia</taxon>
    </lineage>
</organism>
<evidence type="ECO:0000313" key="2">
    <source>
        <dbReference type="Proteomes" id="UP001302321"/>
    </source>
</evidence>
<dbReference type="Proteomes" id="UP001302321">
    <property type="component" value="Unassembled WGS sequence"/>
</dbReference>
<sequence length="206" mass="22780">MWLKFSAPNNMIGATDRLSELTESWGPPRWVPAFYQEPGVRRGNWSVEPFVALLLPVTVSGSPLEARDIPDAAITKSKGAARSVDSSIPFVPVPVDFPSIHQSRTRSPLRCATPRHMGSSPSSLCAITTRPRLTAVSARPVFWLLSFDRSQGVTARLARAPWYLPCVVKRGDQQFVDVADSIIRRERRMQSSQVVISSPPISVRAM</sequence>
<reference evidence="1" key="1">
    <citation type="journal article" date="2023" name="Mol. Phylogenet. Evol.">
        <title>Genome-scale phylogeny and comparative genomics of the fungal order Sordariales.</title>
        <authorList>
            <person name="Hensen N."/>
            <person name="Bonometti L."/>
            <person name="Westerberg I."/>
            <person name="Brannstrom I.O."/>
            <person name="Guillou S."/>
            <person name="Cros-Aarteil S."/>
            <person name="Calhoun S."/>
            <person name="Haridas S."/>
            <person name="Kuo A."/>
            <person name="Mondo S."/>
            <person name="Pangilinan J."/>
            <person name="Riley R."/>
            <person name="LaButti K."/>
            <person name="Andreopoulos B."/>
            <person name="Lipzen A."/>
            <person name="Chen C."/>
            <person name="Yan M."/>
            <person name="Daum C."/>
            <person name="Ng V."/>
            <person name="Clum A."/>
            <person name="Steindorff A."/>
            <person name="Ohm R.A."/>
            <person name="Martin F."/>
            <person name="Silar P."/>
            <person name="Natvig D.O."/>
            <person name="Lalanne C."/>
            <person name="Gautier V."/>
            <person name="Ament-Velasquez S.L."/>
            <person name="Kruys A."/>
            <person name="Hutchinson M.I."/>
            <person name="Powell A.J."/>
            <person name="Barry K."/>
            <person name="Miller A.N."/>
            <person name="Grigoriev I.V."/>
            <person name="Debuchy R."/>
            <person name="Gladieux P."/>
            <person name="Hiltunen Thoren M."/>
            <person name="Johannesson H."/>
        </authorList>
    </citation>
    <scope>NUCLEOTIDE SEQUENCE</scope>
    <source>
        <strain evidence="1">CBS 892.96</strain>
    </source>
</reference>
<protein>
    <submittedName>
        <fullName evidence="1">Uncharacterized protein</fullName>
    </submittedName>
</protein>
<name>A0AAN6WEK4_9PEZI</name>
<reference evidence="1" key="2">
    <citation type="submission" date="2023-05" db="EMBL/GenBank/DDBJ databases">
        <authorList>
            <consortium name="Lawrence Berkeley National Laboratory"/>
            <person name="Steindorff A."/>
            <person name="Hensen N."/>
            <person name="Bonometti L."/>
            <person name="Westerberg I."/>
            <person name="Brannstrom I.O."/>
            <person name="Guillou S."/>
            <person name="Cros-Aarteil S."/>
            <person name="Calhoun S."/>
            <person name="Haridas S."/>
            <person name="Kuo A."/>
            <person name="Mondo S."/>
            <person name="Pangilinan J."/>
            <person name="Riley R."/>
            <person name="Labutti K."/>
            <person name="Andreopoulos B."/>
            <person name="Lipzen A."/>
            <person name="Chen C."/>
            <person name="Yanf M."/>
            <person name="Daum C."/>
            <person name="Ng V."/>
            <person name="Clum A."/>
            <person name="Ohm R."/>
            <person name="Martin F."/>
            <person name="Silar P."/>
            <person name="Natvig D."/>
            <person name="Lalanne C."/>
            <person name="Gautier V."/>
            <person name="Ament-Velasquez S.L."/>
            <person name="Kruys A."/>
            <person name="Hutchinson M.I."/>
            <person name="Powell A.J."/>
            <person name="Barry K."/>
            <person name="Miller A.N."/>
            <person name="Grigoriev I.V."/>
            <person name="Debuchy R."/>
            <person name="Gladieux P."/>
            <person name="Thoren M.H."/>
            <person name="Johannesson H."/>
        </authorList>
    </citation>
    <scope>NUCLEOTIDE SEQUENCE</scope>
    <source>
        <strain evidence="1">CBS 892.96</strain>
    </source>
</reference>
<keyword evidence="2" id="KW-1185">Reference proteome</keyword>